<evidence type="ECO:0000256" key="1">
    <source>
        <dbReference type="RuleBase" id="RU362001"/>
    </source>
</evidence>
<evidence type="ECO:0000313" key="2">
    <source>
        <dbReference type="EMBL" id="ADU49355.1"/>
    </source>
</evidence>
<organism evidence="2 3">
    <name type="scientific">Intrasporangium calvum (strain ATCC 23552 / DSM 43043 / JCM 3097 / NBRC 12989 / NCIMB 10167 / NRRL B-3866 / 7 KIP)</name>
    <dbReference type="NCBI Taxonomy" id="710696"/>
    <lineage>
        <taxon>Bacteria</taxon>
        <taxon>Bacillati</taxon>
        <taxon>Actinomycetota</taxon>
        <taxon>Actinomycetes</taxon>
        <taxon>Micrococcales</taxon>
        <taxon>Intrasporangiaceae</taxon>
        <taxon>Intrasporangium</taxon>
    </lineage>
</organism>
<dbReference type="InterPro" id="IPR036689">
    <property type="entry name" value="ESAT-6-like_sf"/>
</dbReference>
<dbReference type="OrthoDB" id="4231069at2"/>
<proteinExistence type="inferred from homology"/>
<dbReference type="InterPro" id="IPR010310">
    <property type="entry name" value="T7SS_ESAT-6-like"/>
</dbReference>
<name>E6SAA7_INTC7</name>
<comment type="similarity">
    <text evidence="1">Belongs to the WXG100 family.</text>
</comment>
<dbReference type="SUPFAM" id="SSF140453">
    <property type="entry name" value="EsxAB dimer-like"/>
    <property type="match status" value="1"/>
</dbReference>
<keyword evidence="3" id="KW-1185">Reference proteome</keyword>
<sequence>MARSVVDTEAIRVASVDIQRLSDDIQSATTALRGRLGSLGGAWEGPARKQFDDVMERYNQMQQKINTTLGEISTLTAKASSAYEQHETATRAMFS</sequence>
<dbReference type="STRING" id="710696.Intca_2856"/>
<dbReference type="Gene3D" id="1.10.287.1060">
    <property type="entry name" value="ESAT-6-like"/>
    <property type="match status" value="1"/>
</dbReference>
<protein>
    <recommendedName>
        <fullName evidence="1">ESAT-6-like protein</fullName>
    </recommendedName>
</protein>
<evidence type="ECO:0000313" key="3">
    <source>
        <dbReference type="Proteomes" id="UP000008914"/>
    </source>
</evidence>
<dbReference type="EMBL" id="CP002343">
    <property type="protein sequence ID" value="ADU49355.1"/>
    <property type="molecule type" value="Genomic_DNA"/>
</dbReference>
<gene>
    <name evidence="2" type="ordered locus">Intca_2856</name>
</gene>
<dbReference type="RefSeq" id="WP_013493667.1">
    <property type="nucleotide sequence ID" value="NC_014830.1"/>
</dbReference>
<dbReference type="NCBIfam" id="TIGR03930">
    <property type="entry name" value="WXG100_ESAT6"/>
    <property type="match status" value="1"/>
</dbReference>
<dbReference type="HOGENOM" id="CLU_151185_2_1_11"/>
<dbReference type="AlphaFoldDB" id="E6SAA7"/>
<dbReference type="Pfam" id="PF06013">
    <property type="entry name" value="WXG100"/>
    <property type="match status" value="1"/>
</dbReference>
<accession>E6SAA7</accession>
<dbReference type="KEGG" id="ica:Intca_2856"/>
<reference evidence="2 3" key="1">
    <citation type="journal article" date="2010" name="Stand. Genomic Sci.">
        <title>Complete genome sequence of Intrasporangium calvum type strain (7 KIP).</title>
        <authorList>
            <person name="Del Rio T.G."/>
            <person name="Chertkov O."/>
            <person name="Yasawong M."/>
            <person name="Lucas S."/>
            <person name="Deshpande S."/>
            <person name="Cheng J.F."/>
            <person name="Detter C."/>
            <person name="Tapia R."/>
            <person name="Han C."/>
            <person name="Goodwin L."/>
            <person name="Pitluck S."/>
            <person name="Liolios K."/>
            <person name="Ivanova N."/>
            <person name="Mavromatis K."/>
            <person name="Pati A."/>
            <person name="Chen A."/>
            <person name="Palaniappan K."/>
            <person name="Land M."/>
            <person name="Hauser L."/>
            <person name="Chang Y.J."/>
            <person name="Jeffries C.D."/>
            <person name="Rohde M."/>
            <person name="Pukall R."/>
            <person name="Sikorski J."/>
            <person name="Goker M."/>
            <person name="Woyke T."/>
            <person name="Bristow J."/>
            <person name="Eisen J.A."/>
            <person name="Markowitz V."/>
            <person name="Hugenholtz P."/>
            <person name="Kyrpides N.C."/>
            <person name="Klenk H.P."/>
            <person name="Lapidus A."/>
        </authorList>
    </citation>
    <scope>NUCLEOTIDE SEQUENCE [LARGE SCALE GENOMIC DNA]</scope>
    <source>
        <strain evidence="3">ATCC 23552 / DSM 43043 / JCM 3097 / NBRC 12989 / 7 KIP</strain>
    </source>
</reference>
<dbReference type="Proteomes" id="UP000008914">
    <property type="component" value="Chromosome"/>
</dbReference>